<evidence type="ECO:0000256" key="1">
    <source>
        <dbReference type="ARBA" id="ARBA00023015"/>
    </source>
</evidence>
<dbReference type="CDD" id="cd07377">
    <property type="entry name" value="WHTH_GntR"/>
    <property type="match status" value="1"/>
</dbReference>
<dbReference type="InterPro" id="IPR011663">
    <property type="entry name" value="UTRA"/>
</dbReference>
<dbReference type="Pfam" id="PF07702">
    <property type="entry name" value="UTRA"/>
    <property type="match status" value="1"/>
</dbReference>
<dbReference type="Gene3D" id="3.40.1410.10">
    <property type="entry name" value="Chorismate lyase-like"/>
    <property type="match status" value="1"/>
</dbReference>
<keyword evidence="2" id="KW-0238">DNA-binding</keyword>
<dbReference type="PROSITE" id="PS50949">
    <property type="entry name" value="HTH_GNTR"/>
    <property type="match status" value="1"/>
</dbReference>
<sequence length="257" mass="27988">MSDTAPSQSSLIPFLRGALDRHTSGVIYRDLAAALRQAITENVLGTGDVLPGERDLAEEIDVSRTSVRKAIEALVGDGVLIRRHGARTAVAERVEKPLSALTSFSEDMRSRGIEPGMGWISREVGPASPAEIMALHLSVGARVCRLKRLRTGDGLPMAIEHAVVPADVLDDPEVVTGSLYDVLAERHRRPVRALQRLRAAVAGAEDGRLLHIEIGAPLLVAERRCFTADGTPVEFTRTYYCGERYDFLVELRAQDGM</sequence>
<dbReference type="EMBL" id="FMJD01000011">
    <property type="protein sequence ID" value="SCM78225.1"/>
    <property type="molecule type" value="Genomic_DNA"/>
</dbReference>
<dbReference type="PANTHER" id="PTHR44846:SF1">
    <property type="entry name" value="MANNOSYL-D-GLYCERATE TRANSPORT_METABOLISM SYSTEM REPRESSOR MNGR-RELATED"/>
    <property type="match status" value="1"/>
</dbReference>
<accession>A0A212LL05</accession>
<dbReference type="Gene3D" id="1.10.10.10">
    <property type="entry name" value="Winged helix-like DNA-binding domain superfamily/Winged helix DNA-binding domain"/>
    <property type="match status" value="1"/>
</dbReference>
<dbReference type="InterPro" id="IPR036388">
    <property type="entry name" value="WH-like_DNA-bd_sf"/>
</dbReference>
<dbReference type="GO" id="GO:0045892">
    <property type="term" value="P:negative regulation of DNA-templated transcription"/>
    <property type="evidence" value="ECO:0007669"/>
    <property type="project" value="TreeGrafter"/>
</dbReference>
<evidence type="ECO:0000256" key="2">
    <source>
        <dbReference type="ARBA" id="ARBA00023125"/>
    </source>
</evidence>
<dbReference type="RefSeq" id="WP_288197985.1">
    <property type="nucleotide sequence ID" value="NZ_LT608334.1"/>
</dbReference>
<dbReference type="PANTHER" id="PTHR44846">
    <property type="entry name" value="MANNOSYL-D-GLYCERATE TRANSPORT/METABOLISM SYSTEM REPRESSOR MNGR-RELATED"/>
    <property type="match status" value="1"/>
</dbReference>
<dbReference type="SUPFAM" id="SSF46785">
    <property type="entry name" value="Winged helix' DNA-binding domain"/>
    <property type="match status" value="1"/>
</dbReference>
<dbReference type="AlphaFoldDB" id="A0A212LL05"/>
<dbReference type="SMART" id="SM00866">
    <property type="entry name" value="UTRA"/>
    <property type="match status" value="1"/>
</dbReference>
<dbReference type="InterPro" id="IPR050679">
    <property type="entry name" value="Bact_HTH_transcr_reg"/>
</dbReference>
<feature type="domain" description="HTH gntR-type" evidence="4">
    <location>
        <begin position="25"/>
        <end position="93"/>
    </location>
</feature>
<dbReference type="InterPro" id="IPR036390">
    <property type="entry name" value="WH_DNA-bd_sf"/>
</dbReference>
<evidence type="ECO:0000256" key="3">
    <source>
        <dbReference type="ARBA" id="ARBA00023163"/>
    </source>
</evidence>
<keyword evidence="1" id="KW-0805">Transcription regulation</keyword>
<dbReference type="GO" id="GO:0003677">
    <property type="term" value="F:DNA binding"/>
    <property type="evidence" value="ECO:0007669"/>
    <property type="project" value="UniProtKB-KW"/>
</dbReference>
<gene>
    <name evidence="5" type="ORF">KL86PLE_70008</name>
</gene>
<dbReference type="SMART" id="SM00345">
    <property type="entry name" value="HTH_GNTR"/>
    <property type="match status" value="1"/>
</dbReference>
<name>A0A212LL05_9HYPH</name>
<dbReference type="InterPro" id="IPR000524">
    <property type="entry name" value="Tscrpt_reg_HTH_GntR"/>
</dbReference>
<proteinExistence type="predicted"/>
<dbReference type="GO" id="GO:0003700">
    <property type="term" value="F:DNA-binding transcription factor activity"/>
    <property type="evidence" value="ECO:0007669"/>
    <property type="project" value="InterPro"/>
</dbReference>
<evidence type="ECO:0000259" key="4">
    <source>
        <dbReference type="PROSITE" id="PS50949"/>
    </source>
</evidence>
<dbReference type="InterPro" id="IPR028978">
    <property type="entry name" value="Chorismate_lyase_/UTRA_dom_sf"/>
</dbReference>
<dbReference type="Pfam" id="PF00392">
    <property type="entry name" value="GntR"/>
    <property type="match status" value="1"/>
</dbReference>
<protein>
    <submittedName>
        <fullName evidence="5">GntR family transcriptional regulator</fullName>
    </submittedName>
</protein>
<evidence type="ECO:0000313" key="5">
    <source>
        <dbReference type="EMBL" id="SCM78225.1"/>
    </source>
</evidence>
<reference evidence="5" key="1">
    <citation type="submission" date="2016-08" db="EMBL/GenBank/DDBJ databases">
        <authorList>
            <person name="Seilhamer J.J."/>
        </authorList>
    </citation>
    <scope>NUCLEOTIDE SEQUENCE</scope>
    <source>
        <strain evidence="5">86</strain>
    </source>
</reference>
<keyword evidence="3" id="KW-0804">Transcription</keyword>
<dbReference type="PRINTS" id="PR00035">
    <property type="entry name" value="HTHGNTR"/>
</dbReference>
<dbReference type="SUPFAM" id="SSF64288">
    <property type="entry name" value="Chorismate lyase-like"/>
    <property type="match status" value="1"/>
</dbReference>
<organism evidence="5">
    <name type="scientific">uncultured Pleomorphomonas sp</name>
    <dbReference type="NCBI Taxonomy" id="442121"/>
    <lineage>
        <taxon>Bacteria</taxon>
        <taxon>Pseudomonadati</taxon>
        <taxon>Pseudomonadota</taxon>
        <taxon>Alphaproteobacteria</taxon>
        <taxon>Hyphomicrobiales</taxon>
        <taxon>Pleomorphomonadaceae</taxon>
        <taxon>Pleomorphomonas</taxon>
        <taxon>environmental samples</taxon>
    </lineage>
</organism>